<dbReference type="SUPFAM" id="SSF51412">
    <property type="entry name" value="Inosine monophosphate dehydrogenase (IMPDH)"/>
    <property type="match status" value="1"/>
</dbReference>
<organism evidence="1 2">
    <name type="scientific">Streptomyces silvensis</name>
    <dbReference type="NCBI Taxonomy" id="1765722"/>
    <lineage>
        <taxon>Bacteria</taxon>
        <taxon>Bacillati</taxon>
        <taxon>Actinomycetota</taxon>
        <taxon>Actinomycetes</taxon>
        <taxon>Kitasatosporales</taxon>
        <taxon>Streptomycetaceae</taxon>
        <taxon>Streptomyces</taxon>
    </lineage>
</organism>
<protein>
    <submittedName>
        <fullName evidence="1">Uncharacterized protein</fullName>
    </submittedName>
</protein>
<dbReference type="EMBL" id="LOCL01000029">
    <property type="protein sequence ID" value="KUF18891.1"/>
    <property type="molecule type" value="Genomic_DNA"/>
</dbReference>
<evidence type="ECO:0000313" key="2">
    <source>
        <dbReference type="Proteomes" id="UP000054804"/>
    </source>
</evidence>
<dbReference type="STRING" id="1765722.AT728_07635"/>
<dbReference type="Proteomes" id="UP000054804">
    <property type="component" value="Unassembled WGS sequence"/>
</dbReference>
<dbReference type="AlphaFoldDB" id="A0A0W7X7W3"/>
<proteinExistence type="predicted"/>
<sequence>MPTSRANPAHDGLSRLHVGHTDNQSLTALLLRILQLRDVMERVHGHRVRVGAAGVLGTPNAVAAAFAMGPPMSSPGR</sequence>
<accession>A0A0W7X7W3</accession>
<name>A0A0W7X7W3_9ACTN</name>
<keyword evidence="2" id="KW-1185">Reference proteome</keyword>
<comment type="caution">
    <text evidence="1">The sequence shown here is derived from an EMBL/GenBank/DDBJ whole genome shotgun (WGS) entry which is preliminary data.</text>
</comment>
<gene>
    <name evidence="1" type="ORF">AT728_07635</name>
</gene>
<dbReference type="RefSeq" id="WP_058847052.1">
    <property type="nucleotide sequence ID" value="NZ_LOCL01000029.1"/>
</dbReference>
<reference evidence="1 2" key="1">
    <citation type="submission" date="2015-12" db="EMBL/GenBank/DDBJ databases">
        <title>Draft genome sequence of Streptomyces silvensis ATCC 53525, a producer of novel hormone antagonists.</title>
        <authorList>
            <person name="Johnston C.W."/>
            <person name="Li Y."/>
            <person name="Magarvey N.A."/>
        </authorList>
    </citation>
    <scope>NUCLEOTIDE SEQUENCE [LARGE SCALE GENOMIC DNA]</scope>
    <source>
        <strain evidence="1 2">ATCC 53525</strain>
    </source>
</reference>
<evidence type="ECO:0000313" key="1">
    <source>
        <dbReference type="EMBL" id="KUF18891.1"/>
    </source>
</evidence>